<proteinExistence type="predicted"/>
<evidence type="ECO:0000313" key="4">
    <source>
        <dbReference type="Proteomes" id="UP000293865"/>
    </source>
</evidence>
<reference evidence="3 4" key="1">
    <citation type="submission" date="2019-01" db="EMBL/GenBank/DDBJ databases">
        <title>Agromyces.</title>
        <authorList>
            <person name="Li J."/>
        </authorList>
    </citation>
    <scope>NUCLEOTIDE SEQUENCE [LARGE SCALE GENOMIC DNA]</scope>
    <source>
        <strain evidence="3 4">DSM 15934</strain>
    </source>
</reference>
<evidence type="ECO:0000256" key="2">
    <source>
        <dbReference type="SAM" id="Phobius"/>
    </source>
</evidence>
<dbReference type="RefSeq" id="WP_129519387.1">
    <property type="nucleotide sequence ID" value="NZ_SDPN01000003.1"/>
</dbReference>
<protein>
    <submittedName>
        <fullName evidence="3">Uncharacterized protein</fullName>
    </submittedName>
</protein>
<keyword evidence="2" id="KW-1133">Transmembrane helix</keyword>
<feature type="region of interest" description="Disordered" evidence="1">
    <location>
        <begin position="105"/>
        <end position="125"/>
    </location>
</feature>
<dbReference type="AlphaFoldDB" id="A0A4Q2L3M0"/>
<dbReference type="Proteomes" id="UP000293865">
    <property type="component" value="Unassembled WGS sequence"/>
</dbReference>
<keyword evidence="2" id="KW-0472">Membrane</keyword>
<gene>
    <name evidence="3" type="ORF">ESP51_02910</name>
</gene>
<dbReference type="EMBL" id="SDPN01000003">
    <property type="protein sequence ID" value="RXZ72765.1"/>
    <property type="molecule type" value="Genomic_DNA"/>
</dbReference>
<keyword evidence="2" id="KW-0812">Transmembrane</keyword>
<comment type="caution">
    <text evidence="3">The sequence shown here is derived from an EMBL/GenBank/DDBJ whole genome shotgun (WGS) entry which is preliminary data.</text>
</comment>
<sequence>MEEAYRNVLSDAERNEYDNLGAVVDRLEQKRRRRLYIWAGVMGAVMVIVLIGVGVSIGTSRDGGEPAVPWLVAANVVLFTYVFGNLIPGFAGLGELKRAQQRRTKLTQEAQRRHSNGWRRYQGGDQHRADTSLWDAKSKRQMQHEWYGSHSELDWRDREQAEALGLDVETYISNVLENDRD</sequence>
<accession>A0A4Q2L3M0</accession>
<feature type="transmembrane region" description="Helical" evidence="2">
    <location>
        <begin position="35"/>
        <end position="58"/>
    </location>
</feature>
<name>A0A4Q2L3M0_9MICO</name>
<organism evidence="3 4">
    <name type="scientific">Agromyces albus</name>
    <dbReference type="NCBI Taxonomy" id="205332"/>
    <lineage>
        <taxon>Bacteria</taxon>
        <taxon>Bacillati</taxon>
        <taxon>Actinomycetota</taxon>
        <taxon>Actinomycetes</taxon>
        <taxon>Micrococcales</taxon>
        <taxon>Microbacteriaceae</taxon>
        <taxon>Agromyces</taxon>
    </lineage>
</organism>
<dbReference type="OrthoDB" id="5198543at2"/>
<feature type="transmembrane region" description="Helical" evidence="2">
    <location>
        <begin position="70"/>
        <end position="93"/>
    </location>
</feature>
<keyword evidence="4" id="KW-1185">Reference proteome</keyword>
<evidence type="ECO:0000313" key="3">
    <source>
        <dbReference type="EMBL" id="RXZ72765.1"/>
    </source>
</evidence>
<evidence type="ECO:0000256" key="1">
    <source>
        <dbReference type="SAM" id="MobiDB-lite"/>
    </source>
</evidence>